<accession>A0ACC3TYR2</accession>
<sequence length="326" mass="38208">MSDEIVWQIINQEFCSYKIKTPKDQTFCRNEYNVTGFCNRQSCPLANSRYATVRSVNGKIYLYMKTIERAHTPLKLWERVKLSQQYSKALEQIEERLIYWPNFLIHKCKQRLTRLTQVAITARRLALKGRDEERRLVGVKSKVTRRETTRERKALAAAKVEKAIEKELLERLKSGAYGEKPLNVDEKVWQTIMNNMRNTGEGVEDVDENEDDEREMEVEEESDGDVEYVEDNDEDDDLVELEDIESWLGPDVGTDEELHGSESDDIEDEEAEEEEEEKEVEESNPTPSKRKRGETSEKSRKRTPRIEVEYEEENEPIRATDMQAAW</sequence>
<dbReference type="EMBL" id="MU970035">
    <property type="protein sequence ID" value="KAK9326163.1"/>
    <property type="molecule type" value="Genomic_DNA"/>
</dbReference>
<evidence type="ECO:0000313" key="1">
    <source>
        <dbReference type="EMBL" id="KAK9326163.1"/>
    </source>
</evidence>
<organism evidence="1 2">
    <name type="scientific">Lipomyces orientalis</name>
    <dbReference type="NCBI Taxonomy" id="1233043"/>
    <lineage>
        <taxon>Eukaryota</taxon>
        <taxon>Fungi</taxon>
        <taxon>Dikarya</taxon>
        <taxon>Ascomycota</taxon>
        <taxon>Saccharomycotina</taxon>
        <taxon>Lipomycetes</taxon>
        <taxon>Lipomycetales</taxon>
        <taxon>Lipomycetaceae</taxon>
        <taxon>Lipomyces</taxon>
    </lineage>
</organism>
<evidence type="ECO:0000313" key="2">
    <source>
        <dbReference type="Proteomes" id="UP001489719"/>
    </source>
</evidence>
<comment type="caution">
    <text evidence="1">The sequence shown here is derived from an EMBL/GenBank/DDBJ whole genome shotgun (WGS) entry which is preliminary data.</text>
</comment>
<keyword evidence="2" id="KW-1185">Reference proteome</keyword>
<name>A0ACC3TYR2_9ASCO</name>
<dbReference type="Proteomes" id="UP001489719">
    <property type="component" value="Unassembled WGS sequence"/>
</dbReference>
<proteinExistence type="predicted"/>
<protein>
    <submittedName>
        <fullName evidence="1">Ribosomal L28e protein family-domain-containing protein</fullName>
    </submittedName>
</protein>
<gene>
    <name evidence="1" type="ORF">V1517DRAFT_335100</name>
</gene>
<reference evidence="2" key="1">
    <citation type="journal article" date="2024" name="Front. Bioeng. Biotechnol.">
        <title>Genome-scale model development and genomic sequencing of the oleaginous clade Lipomyces.</title>
        <authorList>
            <person name="Czajka J.J."/>
            <person name="Han Y."/>
            <person name="Kim J."/>
            <person name="Mondo S.J."/>
            <person name="Hofstad B.A."/>
            <person name="Robles A."/>
            <person name="Haridas S."/>
            <person name="Riley R."/>
            <person name="LaButti K."/>
            <person name="Pangilinan J."/>
            <person name="Andreopoulos W."/>
            <person name="Lipzen A."/>
            <person name="Yan J."/>
            <person name="Wang M."/>
            <person name="Ng V."/>
            <person name="Grigoriev I.V."/>
            <person name="Spatafora J.W."/>
            <person name="Magnuson J.K."/>
            <person name="Baker S.E."/>
            <person name="Pomraning K.R."/>
        </authorList>
    </citation>
    <scope>NUCLEOTIDE SEQUENCE [LARGE SCALE GENOMIC DNA]</scope>
    <source>
        <strain evidence="2">CBS 10300</strain>
    </source>
</reference>